<dbReference type="Proteomes" id="UP000094385">
    <property type="component" value="Unassembled WGS sequence"/>
</dbReference>
<dbReference type="InterPro" id="IPR007583">
    <property type="entry name" value="GRASP55_65"/>
</dbReference>
<evidence type="ECO:0000256" key="2">
    <source>
        <dbReference type="ARBA" id="ARBA00022737"/>
    </source>
</evidence>
<dbReference type="OrthoDB" id="3318at2759"/>
<dbReference type="GO" id="GO:0000139">
    <property type="term" value="C:Golgi membrane"/>
    <property type="evidence" value="ECO:0007669"/>
    <property type="project" value="UniProtKB-SubCell"/>
</dbReference>
<feature type="region of interest" description="Disordered" evidence="5">
    <location>
        <begin position="337"/>
        <end position="392"/>
    </location>
</feature>
<evidence type="ECO:0000313" key="8">
    <source>
        <dbReference type="Proteomes" id="UP000094385"/>
    </source>
</evidence>
<evidence type="ECO:0000256" key="1">
    <source>
        <dbReference type="ARBA" id="ARBA00004394"/>
    </source>
</evidence>
<keyword evidence="3" id="KW-0333">Golgi apparatus</keyword>
<comment type="subcellular location">
    <subcellularLocation>
        <location evidence="1">Golgi apparatus membrane</location>
    </subcellularLocation>
</comment>
<accession>A0A1E3PYN9</accession>
<dbReference type="EMBL" id="KV454300">
    <property type="protein sequence ID" value="ODQ70460.1"/>
    <property type="molecule type" value="Genomic_DNA"/>
</dbReference>
<sequence>MGNEQSLQQSASANVLLNSYGFQVLNVADKSLAKEYGFESFFDFICGINGHQIEDGNAALFAQEIRNCAGRSVKFTVFSAKGQKLREILIPLPSVPEESKVQLGLSLQWAPLALTDIIFHVLEVQADSPAYNAGLQADSDYIIGIEGHKLLYENALGEILEGNVNKELTLQVYNHDYNTVRLTTIVPDRSWGGDGVLGCGIGFGFLHRLPEWNSRIPIPGETIFSAEDDDEYENPEGQEQSVNQTTSAATLPLTQTELLLKQMHIDDQETAKTATESKPTSPPLTTVSPTSPGGMSSMLPAYMRRKHHYSIGNQTSVSAPNRELDAYFDEQERISKEIDYHSQPSKAISIPPPPPKDSEIRRKSDIESEGSKAEEQESSEGAKERESDDDID</sequence>
<dbReference type="PANTHER" id="PTHR12893:SF0">
    <property type="entry name" value="GRASP65"/>
    <property type="match status" value="1"/>
</dbReference>
<organism evidence="7 8">
    <name type="scientific">Lipomyces starkeyi NRRL Y-11557</name>
    <dbReference type="NCBI Taxonomy" id="675824"/>
    <lineage>
        <taxon>Eukaryota</taxon>
        <taxon>Fungi</taxon>
        <taxon>Dikarya</taxon>
        <taxon>Ascomycota</taxon>
        <taxon>Saccharomycotina</taxon>
        <taxon>Lipomycetes</taxon>
        <taxon>Lipomycetales</taxon>
        <taxon>Lipomycetaceae</taxon>
        <taxon>Lipomyces</taxon>
    </lineage>
</organism>
<proteinExistence type="predicted"/>
<evidence type="ECO:0000256" key="3">
    <source>
        <dbReference type="ARBA" id="ARBA00023034"/>
    </source>
</evidence>
<keyword evidence="8" id="KW-1185">Reference proteome</keyword>
<keyword evidence="2" id="KW-0677">Repeat</keyword>
<feature type="domain" description="PDZ GRASP-type" evidence="6">
    <location>
        <begin position="117"/>
        <end position="206"/>
    </location>
</feature>
<dbReference type="STRING" id="675824.A0A1E3PYN9"/>
<dbReference type="InterPro" id="IPR036034">
    <property type="entry name" value="PDZ_sf"/>
</dbReference>
<dbReference type="AlphaFoldDB" id="A0A1E3PYN9"/>
<dbReference type="GO" id="GO:0007030">
    <property type="term" value="P:Golgi organization"/>
    <property type="evidence" value="ECO:0007669"/>
    <property type="project" value="TreeGrafter"/>
</dbReference>
<feature type="domain" description="PDZ GRASP-type" evidence="6">
    <location>
        <begin position="20"/>
        <end position="112"/>
    </location>
</feature>
<feature type="compositionally biased region" description="Basic and acidic residues" evidence="5">
    <location>
        <begin position="356"/>
        <end position="386"/>
    </location>
</feature>
<evidence type="ECO:0000259" key="6">
    <source>
        <dbReference type="PROSITE" id="PS51865"/>
    </source>
</evidence>
<evidence type="ECO:0000256" key="4">
    <source>
        <dbReference type="ARBA" id="ARBA00023136"/>
    </source>
</evidence>
<evidence type="ECO:0000256" key="5">
    <source>
        <dbReference type="SAM" id="MobiDB-lite"/>
    </source>
</evidence>
<dbReference type="InterPro" id="IPR024958">
    <property type="entry name" value="GRASP_PDZ"/>
</dbReference>
<name>A0A1E3PYN9_LIPST</name>
<feature type="region of interest" description="Disordered" evidence="5">
    <location>
        <begin position="268"/>
        <end position="298"/>
    </location>
</feature>
<dbReference type="Pfam" id="PF04495">
    <property type="entry name" value="GRASP55_65"/>
    <property type="match status" value="1"/>
</dbReference>
<evidence type="ECO:0000313" key="7">
    <source>
        <dbReference type="EMBL" id="ODQ70460.1"/>
    </source>
</evidence>
<gene>
    <name evidence="7" type="ORF">LIPSTDRAFT_65557</name>
</gene>
<keyword evidence="4" id="KW-0472">Membrane</keyword>
<dbReference type="SUPFAM" id="SSF50156">
    <property type="entry name" value="PDZ domain-like"/>
    <property type="match status" value="1"/>
</dbReference>
<dbReference type="PANTHER" id="PTHR12893">
    <property type="entry name" value="GOLGI REASSEMBLY STACKING PROTEIN GRASP"/>
    <property type="match status" value="1"/>
</dbReference>
<dbReference type="Gene3D" id="2.30.42.10">
    <property type="match status" value="2"/>
</dbReference>
<feature type="compositionally biased region" description="Low complexity" evidence="5">
    <location>
        <begin position="277"/>
        <end position="292"/>
    </location>
</feature>
<dbReference type="PROSITE" id="PS51865">
    <property type="entry name" value="PDZ_GRASP"/>
    <property type="match status" value="2"/>
</dbReference>
<reference evidence="7 8" key="1">
    <citation type="journal article" date="2016" name="Proc. Natl. Acad. Sci. U.S.A.">
        <title>Comparative genomics of biotechnologically important yeasts.</title>
        <authorList>
            <person name="Riley R."/>
            <person name="Haridas S."/>
            <person name="Wolfe K.H."/>
            <person name="Lopes M.R."/>
            <person name="Hittinger C.T."/>
            <person name="Goeker M."/>
            <person name="Salamov A.A."/>
            <person name="Wisecaver J.H."/>
            <person name="Long T.M."/>
            <person name="Calvey C.H."/>
            <person name="Aerts A.L."/>
            <person name="Barry K.W."/>
            <person name="Choi C."/>
            <person name="Clum A."/>
            <person name="Coughlan A.Y."/>
            <person name="Deshpande S."/>
            <person name="Douglass A.P."/>
            <person name="Hanson S.J."/>
            <person name="Klenk H.-P."/>
            <person name="LaButti K.M."/>
            <person name="Lapidus A."/>
            <person name="Lindquist E.A."/>
            <person name="Lipzen A.M."/>
            <person name="Meier-Kolthoff J.P."/>
            <person name="Ohm R.A."/>
            <person name="Otillar R.P."/>
            <person name="Pangilinan J.L."/>
            <person name="Peng Y."/>
            <person name="Rokas A."/>
            <person name="Rosa C.A."/>
            <person name="Scheuner C."/>
            <person name="Sibirny A.A."/>
            <person name="Slot J.C."/>
            <person name="Stielow J.B."/>
            <person name="Sun H."/>
            <person name="Kurtzman C.P."/>
            <person name="Blackwell M."/>
            <person name="Grigoriev I.V."/>
            <person name="Jeffries T.W."/>
        </authorList>
    </citation>
    <scope>NUCLEOTIDE SEQUENCE [LARGE SCALE GENOMIC DNA]</scope>
    <source>
        <strain evidence="7 8">NRRL Y-11557</strain>
    </source>
</reference>
<protein>
    <recommendedName>
        <fullName evidence="6">PDZ GRASP-type domain-containing protein</fullName>
    </recommendedName>
</protein>